<comment type="caution">
    <text evidence="1">The sequence shown here is derived from an EMBL/GenBank/DDBJ whole genome shotgun (WGS) entry which is preliminary data.</text>
</comment>
<accession>A0A7X3H226</accession>
<dbReference type="RefSeq" id="WP_160419431.1">
    <property type="nucleotide sequence ID" value="NZ_WTKP01000009.1"/>
</dbReference>
<evidence type="ECO:0008006" key="3">
    <source>
        <dbReference type="Google" id="ProtNLM"/>
    </source>
</evidence>
<sequence>MSLHHDAQLVRMVNQIAANLKGGRDDAQAVADICRHLETFWARPMKQSLIAYSEREEAELAPLARRAIQRLSERQIVQKIQADKV</sequence>
<dbReference type="EMBL" id="WTKP01000009">
    <property type="protein sequence ID" value="MWJ29096.1"/>
    <property type="molecule type" value="Genomic_DNA"/>
</dbReference>
<dbReference type="Pfam" id="PF11390">
    <property type="entry name" value="FdsD"/>
    <property type="match status" value="1"/>
</dbReference>
<organism evidence="1 2">
    <name type="scientific">Vreelandella zhuhanensis</name>
    <dbReference type="NCBI Taxonomy" id="2684210"/>
    <lineage>
        <taxon>Bacteria</taxon>
        <taxon>Pseudomonadati</taxon>
        <taxon>Pseudomonadota</taxon>
        <taxon>Gammaproteobacteria</taxon>
        <taxon>Oceanospirillales</taxon>
        <taxon>Halomonadaceae</taxon>
        <taxon>Vreelandella</taxon>
    </lineage>
</organism>
<keyword evidence="2" id="KW-1185">Reference proteome</keyword>
<dbReference type="Proteomes" id="UP000437638">
    <property type="component" value="Unassembled WGS sequence"/>
</dbReference>
<gene>
    <name evidence="1" type="ORF">GPM19_12955</name>
</gene>
<dbReference type="InterPro" id="IPR021074">
    <property type="entry name" value="Formate_DH_dsu"/>
</dbReference>
<dbReference type="AlphaFoldDB" id="A0A7X3H226"/>
<protein>
    <recommendedName>
        <fullName evidence="3">Formate dehydrogenase</fullName>
    </recommendedName>
</protein>
<evidence type="ECO:0000313" key="1">
    <source>
        <dbReference type="EMBL" id="MWJ29096.1"/>
    </source>
</evidence>
<reference evidence="1 2" key="1">
    <citation type="submission" date="2019-12" db="EMBL/GenBank/DDBJ databases">
        <title>Halomonas rutogse sp. nov. isolated from two lakes on Tibetan Plateau.</title>
        <authorList>
            <person name="Gao P."/>
        </authorList>
    </citation>
    <scope>NUCLEOTIDE SEQUENCE [LARGE SCALE GENOMIC DNA]</scope>
    <source>
        <strain evidence="1 2">ZH2S</strain>
    </source>
</reference>
<evidence type="ECO:0000313" key="2">
    <source>
        <dbReference type="Proteomes" id="UP000437638"/>
    </source>
</evidence>
<name>A0A7X3H226_9GAMM</name>
<proteinExistence type="predicted"/>